<keyword evidence="12" id="KW-1185">Reference proteome</keyword>
<dbReference type="SUPFAM" id="SSF51126">
    <property type="entry name" value="Pectin lyase-like"/>
    <property type="match status" value="1"/>
</dbReference>
<evidence type="ECO:0000256" key="10">
    <source>
        <dbReference type="RuleBase" id="RU367009"/>
    </source>
</evidence>
<dbReference type="PANTHER" id="PTHR33407:SF9">
    <property type="entry name" value="PECTATE LYASE F-RELATED"/>
    <property type="match status" value="1"/>
</dbReference>
<evidence type="ECO:0000256" key="1">
    <source>
        <dbReference type="ARBA" id="ARBA00000695"/>
    </source>
</evidence>
<reference evidence="12" key="1">
    <citation type="submission" date="2016-10" db="EMBL/GenBank/DDBJ databases">
        <authorList>
            <person name="Varghese N."/>
            <person name="Submissions S."/>
        </authorList>
    </citation>
    <scope>NUCLEOTIDE SEQUENCE [LARGE SCALE GENOMIC DNA]</scope>
    <source>
        <strain evidence="12">DSM 45501</strain>
    </source>
</reference>
<dbReference type="GO" id="GO:0045490">
    <property type="term" value="P:pectin catabolic process"/>
    <property type="evidence" value="ECO:0007669"/>
    <property type="project" value="TreeGrafter"/>
</dbReference>
<name>A0A1I6XE30_9ACTN</name>
<comment type="similarity">
    <text evidence="4 10">Belongs to the polysaccharide lyase 3 family.</text>
</comment>
<evidence type="ECO:0000256" key="9">
    <source>
        <dbReference type="ARBA" id="ARBA00023239"/>
    </source>
</evidence>
<gene>
    <name evidence="11" type="ORF">SAMN04487904_101502</name>
</gene>
<dbReference type="EMBL" id="FPAT01000001">
    <property type="protein sequence ID" value="SFT36466.1"/>
    <property type="molecule type" value="Genomic_DNA"/>
</dbReference>
<dbReference type="GO" id="GO:0005576">
    <property type="term" value="C:extracellular region"/>
    <property type="evidence" value="ECO:0007669"/>
    <property type="project" value="UniProtKB-SubCell"/>
</dbReference>
<keyword evidence="9 10" id="KW-0456">Lyase</keyword>
<dbReference type="RefSeq" id="WP_092973255.1">
    <property type="nucleotide sequence ID" value="NZ_FPAT01000001.1"/>
</dbReference>
<protein>
    <recommendedName>
        <fullName evidence="5 10">Pectate lyase</fullName>
        <ecNumber evidence="5 10">4.2.2.2</ecNumber>
    </recommendedName>
</protein>
<evidence type="ECO:0000256" key="4">
    <source>
        <dbReference type="ARBA" id="ARBA00006463"/>
    </source>
</evidence>
<dbReference type="GO" id="GO:0030570">
    <property type="term" value="F:pectate lyase activity"/>
    <property type="evidence" value="ECO:0007669"/>
    <property type="project" value="UniProtKB-UniRule"/>
</dbReference>
<keyword evidence="7" id="KW-0732">Signal</keyword>
<keyword evidence="6 10" id="KW-0964">Secreted</keyword>
<dbReference type="AlphaFoldDB" id="A0A1I6XE30"/>
<evidence type="ECO:0000256" key="2">
    <source>
        <dbReference type="ARBA" id="ARBA00001913"/>
    </source>
</evidence>
<comment type="cofactor">
    <cofactor evidence="2 10">
        <name>Ca(2+)</name>
        <dbReference type="ChEBI" id="CHEBI:29108"/>
    </cofactor>
</comment>
<accession>A0A1I6XE30</accession>
<dbReference type="InterPro" id="IPR011050">
    <property type="entry name" value="Pectin_lyase_fold/virulence"/>
</dbReference>
<keyword evidence="8 10" id="KW-0106">Calcium</keyword>
<comment type="function">
    <text evidence="10">Catalyzes the depolymerization of both polygalacturonate and pectins of methyl esterification degree from 22 to 89%, with an endo mode of action. In contrast to the majority of pectate lyases, displays high activity on highly methylated pectins.</text>
</comment>
<dbReference type="STRING" id="995060.SAMN04487904_101502"/>
<dbReference type="Proteomes" id="UP000199165">
    <property type="component" value="Unassembled WGS sequence"/>
</dbReference>
<dbReference type="Gene3D" id="2.160.20.10">
    <property type="entry name" value="Single-stranded right-handed beta-helix, Pectin lyase-like"/>
    <property type="match status" value="1"/>
</dbReference>
<sequence length="49" mass="5444">MVIDSGGARATEHKIFQHNGPGTMMINDFRVENFGTLYLSCGNRTGREN</sequence>
<evidence type="ECO:0000313" key="11">
    <source>
        <dbReference type="EMBL" id="SFT36466.1"/>
    </source>
</evidence>
<evidence type="ECO:0000256" key="7">
    <source>
        <dbReference type="ARBA" id="ARBA00022729"/>
    </source>
</evidence>
<comment type="subcellular location">
    <subcellularLocation>
        <location evidence="3 10">Secreted</location>
    </subcellularLocation>
</comment>
<dbReference type="InterPro" id="IPR012334">
    <property type="entry name" value="Pectin_lyas_fold"/>
</dbReference>
<comment type="catalytic activity">
    <reaction evidence="1 10">
        <text>Eliminative cleavage of (1-&gt;4)-alpha-D-galacturonan to give oligosaccharides with 4-deoxy-alpha-D-galact-4-enuronosyl groups at their non-reducing ends.</text>
        <dbReference type="EC" id="4.2.2.2"/>
    </reaction>
</comment>
<evidence type="ECO:0000256" key="5">
    <source>
        <dbReference type="ARBA" id="ARBA00012272"/>
    </source>
</evidence>
<evidence type="ECO:0000256" key="6">
    <source>
        <dbReference type="ARBA" id="ARBA00022525"/>
    </source>
</evidence>
<evidence type="ECO:0000256" key="8">
    <source>
        <dbReference type="ARBA" id="ARBA00022837"/>
    </source>
</evidence>
<dbReference type="EC" id="4.2.2.2" evidence="5 10"/>
<dbReference type="Pfam" id="PF03211">
    <property type="entry name" value="Pectate_lyase"/>
    <property type="match status" value="1"/>
</dbReference>
<proteinExistence type="inferred from homology"/>
<organism evidence="11 12">
    <name type="scientific">Actinopolyspora righensis</name>
    <dbReference type="NCBI Taxonomy" id="995060"/>
    <lineage>
        <taxon>Bacteria</taxon>
        <taxon>Bacillati</taxon>
        <taxon>Actinomycetota</taxon>
        <taxon>Actinomycetes</taxon>
        <taxon>Actinopolysporales</taxon>
        <taxon>Actinopolysporaceae</taxon>
        <taxon>Actinopolyspora</taxon>
        <taxon>Actinopolyspora alba group</taxon>
    </lineage>
</organism>
<dbReference type="InterPro" id="IPR004898">
    <property type="entry name" value="Pectate_lyase_PlyH/PlyE-like"/>
</dbReference>
<evidence type="ECO:0000256" key="3">
    <source>
        <dbReference type="ARBA" id="ARBA00004613"/>
    </source>
</evidence>
<evidence type="ECO:0000313" key="12">
    <source>
        <dbReference type="Proteomes" id="UP000199165"/>
    </source>
</evidence>
<dbReference type="PANTHER" id="PTHR33407">
    <property type="entry name" value="PECTATE LYASE F-RELATED"/>
    <property type="match status" value="1"/>
</dbReference>